<dbReference type="InterPro" id="IPR013783">
    <property type="entry name" value="Ig-like_fold"/>
</dbReference>
<keyword evidence="2" id="KW-1133">Transmembrane helix</keyword>
<feature type="chain" id="PRO_5046892701" description="EGF-like domain-containing protein" evidence="3">
    <location>
        <begin position="18"/>
        <end position="297"/>
    </location>
</feature>
<keyword evidence="2" id="KW-0812">Transmembrane</keyword>
<dbReference type="InterPro" id="IPR000742">
    <property type="entry name" value="EGF"/>
</dbReference>
<evidence type="ECO:0000313" key="5">
    <source>
        <dbReference type="EMBL" id="KAK8890461.1"/>
    </source>
</evidence>
<reference evidence="5 6" key="1">
    <citation type="submission" date="2024-04" db="EMBL/GenBank/DDBJ databases">
        <title>Tritrichomonas musculus Genome.</title>
        <authorList>
            <person name="Alves-Ferreira E."/>
            <person name="Grigg M."/>
            <person name="Lorenzi H."/>
            <person name="Galac M."/>
        </authorList>
    </citation>
    <scope>NUCLEOTIDE SEQUENCE [LARGE SCALE GENOMIC DNA]</scope>
    <source>
        <strain evidence="5 6">EAF2021</strain>
    </source>
</reference>
<feature type="signal peptide" evidence="3">
    <location>
        <begin position="1"/>
        <end position="17"/>
    </location>
</feature>
<evidence type="ECO:0000256" key="3">
    <source>
        <dbReference type="SAM" id="SignalP"/>
    </source>
</evidence>
<dbReference type="SUPFAM" id="SSF81296">
    <property type="entry name" value="E set domains"/>
    <property type="match status" value="1"/>
</dbReference>
<feature type="domain" description="EGF-like" evidence="4">
    <location>
        <begin position="126"/>
        <end position="140"/>
    </location>
</feature>
<dbReference type="InterPro" id="IPR002909">
    <property type="entry name" value="IPT_dom"/>
</dbReference>
<proteinExistence type="predicted"/>
<dbReference type="InterPro" id="IPR014756">
    <property type="entry name" value="Ig_E-set"/>
</dbReference>
<protein>
    <recommendedName>
        <fullName evidence="4">EGF-like domain-containing protein</fullName>
    </recommendedName>
</protein>
<sequence length="297" mass="34485">MILHLFITSILSFQSSSEKIYNKHKEVLFSRTPFELSYDITQEETDYSETDSNDFYDIYYEEMRAQNRVNKRKLHCRHRNTRYNEELDKCECFPGYPHGDPEFKPGCWRCEDICHPSAECRYPGRCACPRGFHGDGINRCDRITLNLLYLNQTSGKSSGGEPILIKYEYKNGRKTKAMFCRFGSTYVLAENFTEDTILCKTPQIMPGTYRVSISYNADMWSSNNFTFTFINDDEFDRLLLPVAIIAFLIISVVVITFYGIGTGMIKPTKSESEPFIKRPTTETKPKDGVRNRRQVIP</sequence>
<gene>
    <name evidence="5" type="ORF">M9Y10_035237</name>
</gene>
<dbReference type="Gene3D" id="2.10.25.10">
    <property type="entry name" value="Laminin"/>
    <property type="match status" value="1"/>
</dbReference>
<dbReference type="PROSITE" id="PS01186">
    <property type="entry name" value="EGF_2"/>
    <property type="match status" value="1"/>
</dbReference>
<feature type="region of interest" description="Disordered" evidence="1">
    <location>
        <begin position="271"/>
        <end position="297"/>
    </location>
</feature>
<dbReference type="EMBL" id="JAPFFF010000005">
    <property type="protein sequence ID" value="KAK8890461.1"/>
    <property type="molecule type" value="Genomic_DNA"/>
</dbReference>
<organism evidence="5 6">
    <name type="scientific">Tritrichomonas musculus</name>
    <dbReference type="NCBI Taxonomy" id="1915356"/>
    <lineage>
        <taxon>Eukaryota</taxon>
        <taxon>Metamonada</taxon>
        <taxon>Parabasalia</taxon>
        <taxon>Tritrichomonadida</taxon>
        <taxon>Tritrichomonadidae</taxon>
        <taxon>Tritrichomonas</taxon>
    </lineage>
</organism>
<accession>A0ABR2KHZ3</accession>
<evidence type="ECO:0000256" key="2">
    <source>
        <dbReference type="SAM" id="Phobius"/>
    </source>
</evidence>
<feature type="compositionally biased region" description="Basic and acidic residues" evidence="1">
    <location>
        <begin position="271"/>
        <end position="290"/>
    </location>
</feature>
<dbReference type="Pfam" id="PF01833">
    <property type="entry name" value="TIG"/>
    <property type="match status" value="1"/>
</dbReference>
<evidence type="ECO:0000256" key="1">
    <source>
        <dbReference type="SAM" id="MobiDB-lite"/>
    </source>
</evidence>
<name>A0ABR2KHZ3_9EUKA</name>
<feature type="transmembrane region" description="Helical" evidence="2">
    <location>
        <begin position="238"/>
        <end position="260"/>
    </location>
</feature>
<keyword evidence="2" id="KW-0472">Membrane</keyword>
<dbReference type="Gene3D" id="2.60.40.10">
    <property type="entry name" value="Immunoglobulins"/>
    <property type="match status" value="1"/>
</dbReference>
<comment type="caution">
    <text evidence="5">The sequence shown here is derived from an EMBL/GenBank/DDBJ whole genome shotgun (WGS) entry which is preliminary data.</text>
</comment>
<evidence type="ECO:0000313" key="6">
    <source>
        <dbReference type="Proteomes" id="UP001470230"/>
    </source>
</evidence>
<keyword evidence="6" id="KW-1185">Reference proteome</keyword>
<dbReference type="Proteomes" id="UP001470230">
    <property type="component" value="Unassembled WGS sequence"/>
</dbReference>
<evidence type="ECO:0000259" key="4">
    <source>
        <dbReference type="PROSITE" id="PS01186"/>
    </source>
</evidence>
<keyword evidence="3" id="KW-0732">Signal</keyword>
<dbReference type="CDD" id="cd00102">
    <property type="entry name" value="IPT"/>
    <property type="match status" value="1"/>
</dbReference>